<proteinExistence type="predicted"/>
<dbReference type="Proteomes" id="UP000515211">
    <property type="component" value="Chromosome 8"/>
</dbReference>
<dbReference type="InterPro" id="IPR012337">
    <property type="entry name" value="RNaseH-like_sf"/>
</dbReference>
<reference evidence="3" key="2">
    <citation type="submission" date="2025-08" db="UniProtKB">
        <authorList>
            <consortium name="RefSeq"/>
        </authorList>
    </citation>
    <scope>IDENTIFICATION</scope>
    <source>
        <tissue evidence="3">Whole plant</tissue>
    </source>
</reference>
<accession>A0A6P4BSI8</accession>
<dbReference type="SUPFAM" id="SSF53098">
    <property type="entry name" value="Ribonuclease H-like"/>
    <property type="match status" value="1"/>
</dbReference>
<sequence>MIDTIANISAGYKGPNYGRICGYLLSKLVEDVKKMIEDYREIWKQIGCIIMVDGWIDRCRHTLINFLVYCPKGTAFLKSVDTSHVLKIADTLFKLLKDVVLFVGPENVVHVVMDNAANYVAIGRLLESEFPRLYWSPYAVHFVNLMFEVIEKLEEVSKTMSQASKITKYIYNHCHPLYLMRKFTGRREILRPFPTRFATNFITLQSILAQKDALRDMVTSREWTNSAYTREVKAKKFMKQVLDSKFWNQCTDIVKLTQQLVRVLRIVDSENRVAIDFLYQAIYKVREEMVKRFQKRKTVVDPYLKILTTRWDLEL</sequence>
<dbReference type="PANTHER" id="PTHR32166">
    <property type="entry name" value="OSJNBA0013A04.12 PROTEIN"/>
    <property type="match status" value="1"/>
</dbReference>
<protein>
    <submittedName>
        <fullName evidence="3">Uncharacterized protein LOC107460676</fullName>
    </submittedName>
</protein>
<dbReference type="AlphaFoldDB" id="A0A6P4BSI8"/>
<feature type="domain" description="DUF659" evidence="1">
    <location>
        <begin position="16"/>
        <end position="166"/>
    </location>
</feature>
<dbReference type="OrthoDB" id="2442898at2759"/>
<organism evidence="2 3">
    <name type="scientific">Arachis duranensis</name>
    <name type="common">Wild peanut</name>
    <dbReference type="NCBI Taxonomy" id="130453"/>
    <lineage>
        <taxon>Eukaryota</taxon>
        <taxon>Viridiplantae</taxon>
        <taxon>Streptophyta</taxon>
        <taxon>Embryophyta</taxon>
        <taxon>Tracheophyta</taxon>
        <taxon>Spermatophyta</taxon>
        <taxon>Magnoliopsida</taxon>
        <taxon>eudicotyledons</taxon>
        <taxon>Gunneridae</taxon>
        <taxon>Pentapetalae</taxon>
        <taxon>rosids</taxon>
        <taxon>fabids</taxon>
        <taxon>Fabales</taxon>
        <taxon>Fabaceae</taxon>
        <taxon>Papilionoideae</taxon>
        <taxon>50 kb inversion clade</taxon>
        <taxon>dalbergioids sensu lato</taxon>
        <taxon>Dalbergieae</taxon>
        <taxon>Pterocarpus clade</taxon>
        <taxon>Arachis</taxon>
    </lineage>
</organism>
<evidence type="ECO:0000259" key="1">
    <source>
        <dbReference type="Pfam" id="PF04937"/>
    </source>
</evidence>
<dbReference type="PANTHER" id="PTHR32166:SF88">
    <property type="entry name" value="HAT TRANSPOSON SUPERFAMILY"/>
    <property type="match status" value="1"/>
</dbReference>
<keyword evidence="2" id="KW-1185">Reference proteome</keyword>
<reference evidence="2" key="1">
    <citation type="journal article" date="2016" name="Nat. Genet.">
        <title>The genome sequences of Arachis duranensis and Arachis ipaensis, the diploid ancestors of cultivated peanut.</title>
        <authorList>
            <person name="Bertioli D.J."/>
            <person name="Cannon S.B."/>
            <person name="Froenicke L."/>
            <person name="Huang G."/>
            <person name="Farmer A.D."/>
            <person name="Cannon E.K."/>
            <person name="Liu X."/>
            <person name="Gao D."/>
            <person name="Clevenger J."/>
            <person name="Dash S."/>
            <person name="Ren L."/>
            <person name="Moretzsohn M.C."/>
            <person name="Shirasawa K."/>
            <person name="Huang W."/>
            <person name="Vidigal B."/>
            <person name="Abernathy B."/>
            <person name="Chu Y."/>
            <person name="Niederhuth C.E."/>
            <person name="Umale P."/>
            <person name="Araujo A.C."/>
            <person name="Kozik A."/>
            <person name="Kim K.D."/>
            <person name="Burow M.D."/>
            <person name="Varshney R.K."/>
            <person name="Wang X."/>
            <person name="Zhang X."/>
            <person name="Barkley N."/>
            <person name="Guimaraes P.M."/>
            <person name="Isobe S."/>
            <person name="Guo B."/>
            <person name="Liao B."/>
            <person name="Stalker H.T."/>
            <person name="Schmitz R.J."/>
            <person name="Scheffler B.E."/>
            <person name="Leal-Bertioli S.C."/>
            <person name="Xun X."/>
            <person name="Jackson S.A."/>
            <person name="Michelmore R."/>
            <person name="Ozias-Akins P."/>
        </authorList>
    </citation>
    <scope>NUCLEOTIDE SEQUENCE [LARGE SCALE GENOMIC DNA]</scope>
    <source>
        <strain evidence="2">cv. V14167</strain>
    </source>
</reference>
<name>A0A6P4BSI8_ARADU</name>
<dbReference type="GeneID" id="107460676"/>
<dbReference type="InterPro" id="IPR007021">
    <property type="entry name" value="DUF659"/>
</dbReference>
<evidence type="ECO:0000313" key="2">
    <source>
        <dbReference type="Proteomes" id="UP000515211"/>
    </source>
</evidence>
<dbReference type="KEGG" id="adu:107460676"/>
<evidence type="ECO:0000313" key="3">
    <source>
        <dbReference type="RefSeq" id="XP_015934547.1"/>
    </source>
</evidence>
<dbReference type="Pfam" id="PF04937">
    <property type="entry name" value="DUF659"/>
    <property type="match status" value="1"/>
</dbReference>
<gene>
    <name evidence="3" type="primary">LOC107460676</name>
</gene>
<dbReference type="RefSeq" id="XP_015934547.1">
    <property type="nucleotide sequence ID" value="XM_016079061.3"/>
</dbReference>